<comment type="caution">
    <text evidence="1">The sequence shown here is derived from an EMBL/GenBank/DDBJ whole genome shotgun (WGS) entry which is preliminary data.</text>
</comment>
<accession>A0AAD3S910</accession>
<sequence>MRYQMVSGHGIALKGTWDERRGVPLKEHKLFPPRVKGPALVEQPHWESTTRNGVLQVDGHEESTPIHRVFKMASQLNRIDLLYFLTSLRIPIDRNLKWIPPPENECKINVDDCVGANKTTSCGEVGWDSRGQWVFGFAGILGRVKIVQAELDVILWEL</sequence>
<keyword evidence="2" id="KW-1185">Reference proteome</keyword>
<evidence type="ECO:0000313" key="2">
    <source>
        <dbReference type="Proteomes" id="UP001279734"/>
    </source>
</evidence>
<protein>
    <submittedName>
        <fullName evidence="1">Uncharacterized protein</fullName>
    </submittedName>
</protein>
<dbReference type="AlphaFoldDB" id="A0AAD3S910"/>
<name>A0AAD3S910_NEPGR</name>
<dbReference type="Proteomes" id="UP001279734">
    <property type="component" value="Unassembled WGS sequence"/>
</dbReference>
<gene>
    <name evidence="1" type="ORF">Nepgr_008492</name>
</gene>
<proteinExistence type="predicted"/>
<organism evidence="1 2">
    <name type="scientific">Nepenthes gracilis</name>
    <name type="common">Slender pitcher plant</name>
    <dbReference type="NCBI Taxonomy" id="150966"/>
    <lineage>
        <taxon>Eukaryota</taxon>
        <taxon>Viridiplantae</taxon>
        <taxon>Streptophyta</taxon>
        <taxon>Embryophyta</taxon>
        <taxon>Tracheophyta</taxon>
        <taxon>Spermatophyta</taxon>
        <taxon>Magnoliopsida</taxon>
        <taxon>eudicotyledons</taxon>
        <taxon>Gunneridae</taxon>
        <taxon>Pentapetalae</taxon>
        <taxon>Caryophyllales</taxon>
        <taxon>Nepenthaceae</taxon>
        <taxon>Nepenthes</taxon>
    </lineage>
</organism>
<dbReference type="EMBL" id="BSYO01000006">
    <property type="protein sequence ID" value="GMH06652.1"/>
    <property type="molecule type" value="Genomic_DNA"/>
</dbReference>
<reference evidence="1" key="1">
    <citation type="submission" date="2023-05" db="EMBL/GenBank/DDBJ databases">
        <title>Nepenthes gracilis genome sequencing.</title>
        <authorList>
            <person name="Fukushima K."/>
        </authorList>
    </citation>
    <scope>NUCLEOTIDE SEQUENCE</scope>
    <source>
        <strain evidence="1">SING2019-196</strain>
    </source>
</reference>
<evidence type="ECO:0000313" key="1">
    <source>
        <dbReference type="EMBL" id="GMH06652.1"/>
    </source>
</evidence>